<dbReference type="InterPro" id="IPR012348">
    <property type="entry name" value="RNR-like"/>
</dbReference>
<dbReference type="SUPFAM" id="SSF47240">
    <property type="entry name" value="Ferritin-like"/>
    <property type="match status" value="1"/>
</dbReference>
<keyword evidence="2 3" id="KW-0503">Monooxygenase</keyword>
<proteinExistence type="predicted"/>
<sequence>MSTVNTQHNRQFSWFEPARRKATEYESYTLGQQSYPDQWLDVNWPLHFDDGREPFTSDVTAVRSTSWATFRDPDKTMNRPYVARSYREQHSLEVSIHEALEDEIGSHMNPVWRDKVLGKYYAAWPFVEYAQFMSLAYAVREVMVDTLTYALTFQSADKIRHQQDIVHLIFGLQNKVPGYSDDAARPAWLNSEELMPTREVIENIVASNDWAEIVLVLGLVFEPLVGELFKTEFVAQNAAKNGDAVSPMILANVRRDSKRHQRLVRDLSDHLTKDEQFGSSNKGTIEGWLDKWTPMCKKAAHAMQPIFEIEGIEVVSFQASIDRVVSGQRTLLGELGLDYKG</sequence>
<dbReference type="InterPro" id="IPR012078">
    <property type="entry name" value="MP_mOase_hydro"/>
</dbReference>
<keyword evidence="1" id="KW-0560">Oxidoreductase</keyword>
<dbReference type="Gene3D" id="1.10.620.20">
    <property type="entry name" value="Ribonucleotide Reductase, subunit A"/>
    <property type="match status" value="1"/>
</dbReference>
<dbReference type="PIRSF" id="PIRSF000040">
    <property type="entry name" value="MMOH_comp"/>
    <property type="match status" value="1"/>
</dbReference>
<protein>
    <submittedName>
        <fullName evidence="3">Alkene monooxygenase beta-subunit</fullName>
    </submittedName>
</protein>
<reference evidence="3" key="1">
    <citation type="journal article" date="2019" name="Microbes Environ.">
        <title>Genetic and Physiological Characteristics of a Novel Marine Propylene-Assimilating Halieaceae Bacterium Isolated from Seawater and the Diversity of Its Alkene and Epoxide Metabolism Genes.</title>
        <authorList>
            <person name="Suzuki T."/>
            <person name="Yazawa T."/>
            <person name="Morishita N."/>
            <person name="Maruyama A."/>
            <person name="Fuse H."/>
        </authorList>
    </citation>
    <scope>NUCLEOTIDE SEQUENCE</scope>
    <source>
        <strain evidence="3">PE-TB08W</strain>
    </source>
</reference>
<name>A0A3G9ES36_9ALTE</name>
<dbReference type="InterPro" id="IPR009078">
    <property type="entry name" value="Ferritin-like_SF"/>
</dbReference>
<organism evidence="3">
    <name type="scientific">Alteromonadaceae bacterium PE-TB08W</name>
    <dbReference type="NCBI Taxonomy" id="1199097"/>
    <lineage>
        <taxon>Bacteria</taxon>
        <taxon>Pseudomonadati</taxon>
        <taxon>Pseudomonadota</taxon>
        <taxon>Gammaproteobacteria</taxon>
        <taxon>Alteromonadales</taxon>
        <taxon>Alteromonadaceae</taxon>
    </lineage>
</organism>
<evidence type="ECO:0000256" key="2">
    <source>
        <dbReference type="ARBA" id="ARBA00023033"/>
    </source>
</evidence>
<dbReference type="InterPro" id="IPR003430">
    <property type="entry name" value="Phenol_Hydrox"/>
</dbReference>
<dbReference type="Pfam" id="PF02332">
    <property type="entry name" value="Phenol_Hydrox"/>
    <property type="match status" value="1"/>
</dbReference>
<dbReference type="EMBL" id="AB728560">
    <property type="protein sequence ID" value="BBD49900.1"/>
    <property type="molecule type" value="Genomic_DNA"/>
</dbReference>
<dbReference type="GO" id="GO:0016709">
    <property type="term" value="F:oxidoreductase activity, acting on paired donors, with incorporation or reduction of molecular oxygen, NAD(P)H as one donor, and incorporation of one atom of oxygen"/>
    <property type="evidence" value="ECO:0007669"/>
    <property type="project" value="InterPro"/>
</dbReference>
<gene>
    <name evidence="3" type="primary">AmoA</name>
</gene>
<evidence type="ECO:0000313" key="3">
    <source>
        <dbReference type="EMBL" id="BBD49900.1"/>
    </source>
</evidence>
<evidence type="ECO:0000256" key="1">
    <source>
        <dbReference type="ARBA" id="ARBA00023002"/>
    </source>
</evidence>
<dbReference type="AlphaFoldDB" id="A0A3G9ES36"/>
<accession>A0A3G9ES36</accession>